<name>A0ABS1J7B7_9BACL</name>
<organism evidence="6 7">
    <name type="scientific">Tumebacillus amylolyticus</name>
    <dbReference type="NCBI Taxonomy" id="2801339"/>
    <lineage>
        <taxon>Bacteria</taxon>
        <taxon>Bacillati</taxon>
        <taxon>Bacillota</taxon>
        <taxon>Bacilli</taxon>
        <taxon>Bacillales</taxon>
        <taxon>Alicyclobacillaceae</taxon>
        <taxon>Tumebacillus</taxon>
    </lineage>
</organism>
<evidence type="ECO:0000256" key="3">
    <source>
        <dbReference type="ARBA" id="ARBA00022989"/>
    </source>
</evidence>
<dbReference type="Proteomes" id="UP000602284">
    <property type="component" value="Unassembled WGS sequence"/>
</dbReference>
<keyword evidence="4 5" id="KW-0472">Membrane</keyword>
<keyword evidence="3 5" id="KW-1133">Transmembrane helix</keyword>
<evidence type="ECO:0000256" key="2">
    <source>
        <dbReference type="ARBA" id="ARBA00022692"/>
    </source>
</evidence>
<feature type="transmembrane region" description="Helical" evidence="5">
    <location>
        <begin position="7"/>
        <end position="24"/>
    </location>
</feature>
<evidence type="ECO:0000313" key="7">
    <source>
        <dbReference type="Proteomes" id="UP000602284"/>
    </source>
</evidence>
<gene>
    <name evidence="6" type="ORF">JJB07_05795</name>
</gene>
<evidence type="ECO:0000256" key="4">
    <source>
        <dbReference type="ARBA" id="ARBA00023136"/>
    </source>
</evidence>
<protein>
    <submittedName>
        <fullName evidence="6">Uncharacterized protein</fullName>
    </submittedName>
</protein>
<reference evidence="6 7" key="1">
    <citation type="submission" date="2021-01" db="EMBL/GenBank/DDBJ databases">
        <title>Tumebacillus sp. strain ITR2 16S ribosomal RNA gene Genome sequencing and assembly.</title>
        <authorList>
            <person name="Kang M."/>
        </authorList>
    </citation>
    <scope>NUCLEOTIDE SEQUENCE [LARGE SCALE GENOMIC DNA]</scope>
    <source>
        <strain evidence="6 7">ITR2</strain>
    </source>
</reference>
<evidence type="ECO:0000256" key="5">
    <source>
        <dbReference type="SAM" id="Phobius"/>
    </source>
</evidence>
<keyword evidence="2 5" id="KW-0812">Transmembrane</keyword>
<dbReference type="EMBL" id="JAEQNB010000001">
    <property type="protein sequence ID" value="MBL0386163.1"/>
    <property type="molecule type" value="Genomic_DNA"/>
</dbReference>
<evidence type="ECO:0000313" key="6">
    <source>
        <dbReference type="EMBL" id="MBL0386163.1"/>
    </source>
</evidence>
<accession>A0ABS1J7B7</accession>
<comment type="caution">
    <text evidence="6">The sequence shown here is derived from an EMBL/GenBank/DDBJ whole genome shotgun (WGS) entry which is preliminary data.</text>
</comment>
<proteinExistence type="predicted"/>
<dbReference type="InterPro" id="IPR020912">
    <property type="entry name" value="UPF0295"/>
</dbReference>
<dbReference type="NCBIfam" id="NF002796">
    <property type="entry name" value="PRK02935.1"/>
    <property type="match status" value="1"/>
</dbReference>
<evidence type="ECO:0000256" key="1">
    <source>
        <dbReference type="ARBA" id="ARBA00022475"/>
    </source>
</evidence>
<dbReference type="RefSeq" id="WP_201632086.1">
    <property type="nucleotide sequence ID" value="NZ_JAEQNB010000001.1"/>
</dbReference>
<feature type="transmembrane region" description="Helical" evidence="5">
    <location>
        <begin position="30"/>
        <end position="50"/>
    </location>
</feature>
<dbReference type="Pfam" id="PF11023">
    <property type="entry name" value="DUF2614"/>
    <property type="match status" value="1"/>
</dbReference>
<keyword evidence="7" id="KW-1185">Reference proteome</keyword>
<keyword evidence="1" id="KW-1003">Cell membrane</keyword>
<sequence>MRLNRLRTVALALIFLAFFIMYLGVFSSAILPYTLVIGTIMILVSVFIYFRVGAMSMKIPTLECPNCHRTTKVMGMEDGCMYCNAPIRIEMDENENLFAVLNGEVPVKKSARR</sequence>